<proteinExistence type="predicted"/>
<comment type="caution">
    <text evidence="1">The sequence shown here is derived from an EMBL/GenBank/DDBJ whole genome shotgun (WGS) entry which is preliminary data.</text>
</comment>
<keyword evidence="2" id="KW-1185">Reference proteome</keyword>
<dbReference type="RefSeq" id="WP_345589131.1">
    <property type="nucleotide sequence ID" value="NZ_BAABCQ010000009.1"/>
</dbReference>
<organism evidence="1 2">
    <name type="scientific">Streptomyces marokkonensis</name>
    <dbReference type="NCBI Taxonomy" id="324855"/>
    <lineage>
        <taxon>Bacteria</taxon>
        <taxon>Bacillati</taxon>
        <taxon>Actinomycetota</taxon>
        <taxon>Actinomycetes</taxon>
        <taxon>Kitasatosporales</taxon>
        <taxon>Streptomycetaceae</taxon>
        <taxon>Streptomyces</taxon>
    </lineage>
</organism>
<reference evidence="2" key="1">
    <citation type="journal article" date="2019" name="Int. J. Syst. Evol. Microbiol.">
        <title>The Global Catalogue of Microorganisms (GCM) 10K type strain sequencing project: providing services to taxonomists for standard genome sequencing and annotation.</title>
        <authorList>
            <consortium name="The Broad Institute Genomics Platform"/>
            <consortium name="The Broad Institute Genome Sequencing Center for Infectious Disease"/>
            <person name="Wu L."/>
            <person name="Ma J."/>
        </authorList>
    </citation>
    <scope>NUCLEOTIDE SEQUENCE [LARGE SCALE GENOMIC DNA]</scope>
    <source>
        <strain evidence="2">JCM 17027</strain>
    </source>
</reference>
<accession>A0ABP7NYZ5</accession>
<evidence type="ECO:0000313" key="2">
    <source>
        <dbReference type="Proteomes" id="UP001500034"/>
    </source>
</evidence>
<gene>
    <name evidence="1" type="ORF">GCM10022384_07480</name>
</gene>
<dbReference type="Proteomes" id="UP001500034">
    <property type="component" value="Unassembled WGS sequence"/>
</dbReference>
<protein>
    <submittedName>
        <fullName evidence="1">Uncharacterized protein</fullName>
    </submittedName>
</protein>
<name>A0ABP7NYZ5_9ACTN</name>
<sequence>MAMTAAEHFEKAEELLEESVRYWDDEKGLRWGILAQAHLDAARLLFDIEQSNTVSDPARLTGLGRIAQERRAK</sequence>
<evidence type="ECO:0000313" key="1">
    <source>
        <dbReference type="EMBL" id="GAA3956862.1"/>
    </source>
</evidence>
<dbReference type="EMBL" id="BAABCQ010000009">
    <property type="protein sequence ID" value="GAA3956862.1"/>
    <property type="molecule type" value="Genomic_DNA"/>
</dbReference>